<dbReference type="Pfam" id="PF13927">
    <property type="entry name" value="Ig_3"/>
    <property type="match status" value="1"/>
</dbReference>
<evidence type="ECO:0000313" key="23">
    <source>
        <dbReference type="EMBL" id="KAK2553367.1"/>
    </source>
</evidence>
<dbReference type="InterPro" id="IPR036508">
    <property type="entry name" value="Chitin-bd_dom_sf"/>
</dbReference>
<dbReference type="SUPFAM" id="SSF56112">
    <property type="entry name" value="Protein kinase-like (PK-like)"/>
    <property type="match status" value="1"/>
</dbReference>
<keyword evidence="10" id="KW-0067">ATP-binding</keyword>
<keyword evidence="4" id="KW-1003">Cell membrane</keyword>
<dbReference type="EMBL" id="JARQWQ010000078">
    <property type="protein sequence ID" value="KAK2553367.1"/>
    <property type="molecule type" value="Genomic_DNA"/>
</dbReference>
<name>A0AAD9UXH5_ACRCE</name>
<dbReference type="SUPFAM" id="SSF57625">
    <property type="entry name" value="Invertebrate chitin-binding proteins"/>
    <property type="match status" value="1"/>
</dbReference>
<keyword evidence="8" id="KW-0547">Nucleotide-binding</keyword>
<feature type="domain" description="Ig-like" evidence="22">
    <location>
        <begin position="119"/>
        <end position="205"/>
    </location>
</feature>
<gene>
    <name evidence="23" type="ORF">P5673_025342</name>
</gene>
<dbReference type="Pfam" id="PF07686">
    <property type="entry name" value="V-set"/>
    <property type="match status" value="1"/>
</dbReference>
<evidence type="ECO:0000256" key="10">
    <source>
        <dbReference type="ARBA" id="ARBA00022840"/>
    </source>
</evidence>
<dbReference type="PROSITE" id="PS00240">
    <property type="entry name" value="RECEPTOR_TYR_KIN_III"/>
    <property type="match status" value="1"/>
</dbReference>
<dbReference type="GO" id="GO:0007169">
    <property type="term" value="P:cell surface receptor protein tyrosine kinase signaling pathway"/>
    <property type="evidence" value="ECO:0007669"/>
    <property type="project" value="InterPro"/>
</dbReference>
<evidence type="ECO:0000256" key="2">
    <source>
        <dbReference type="ARBA" id="ARBA00011902"/>
    </source>
</evidence>
<evidence type="ECO:0000256" key="12">
    <source>
        <dbReference type="ARBA" id="ARBA00023136"/>
    </source>
</evidence>
<sequence>MARLWIHECLLLISVFSLSHSSGEFPPTFIHKSRGQYLFAFKGDSVDINCQVNDRLAQVELLQDLAGKGRLTRVPDDVKVMQSGQIFTIKDVQSSDRGLCWCRIKKERTWVLRAETLYPLTASQKNYILSQDVTPPSISIREGESASFVCKVSGSGIRSIGWYKDKLKLLDRYVVYNNTKDHNISTIQLPAVTVAQGGMYECRASVKGPARFKVEGYKAQSAMLFVTAFHFLAKQKKTEKLFVGGNVTINCRTSEERVSSTLWVRKGINPAQMVIPNGKTIVQRRNRFYFSHISLDDAGIYICKATFSRIQKRIEGEITSLLVFTVLIGEDFNFSCHAPGNSLSFQWLKNGRPIPNNQTFRKASKTVKGVTFSENVLLIKVATKQHDANYTCVVMTPSNPTYSSKATASLLVKECHVPNGKFRDPADIYGYFECKKGTVVKKSCPNGQQWYPDELRDPSSLVKLEPKTYPLIAQNGQTFAINVSALTSFGSSFKFECRALNGDGQLILRKKMVLSKARDFERAIFVEVLPTCSRGPLNVGDSINITCHSYHFGKIKWYKIDPSTKEAKEITDEQKVKRSHEYTRHGRDQTNLTLYLRDVTVSDTGAYVCSKSNGLPNETRNVTVSIEISGPSSASINELTPQKLAVREFKRAAFKCTVGGSPRPNVTWIRGKEIIADCDGRQYGKCNNRGNSRYKVQWKDERGCMLNPSMGQVSGTWISSLRIRNTRFPADAVEYACVVSNGIGPARRQHASLEIYVAPKLKSTQRNGAEKVWGDKGQPYRIACETERSNPPAEFFWTYQLLNCPSGIQGCLPAKESDWRNYTLGEVQKMSSNTSVLIVPENVDRMYFRCVAVNPATRQMDSVQYQFVQIQKQNETDIMKITPASFVVENVGRSITVRCQAKLGTVKRAPSWYIDGRLIGRDLVNSMSVRSWTSTNVVSELRIINAQLDHSGRYVCSAERIDGDWTVKFLILTLRELVKPKVLISSNKTIDKGQHALLRCNVTGNPTPNITWFRNDKEIEMSGMVKNCKQLKNGFYGMKPRESGSRGTHPQTSLFVCFTSHSKNTGSYKCLAKNMSWQKESSNGSFVALPGKDGEWVMRSSVIQRPKDAAGTYRCVAINTLGSDNKTEKLQSVGPPVLGSFQERRNDKSSKELVVGMLICGGLLLGLVLVVVAILYRRKKKYGGFFILTLPPRPDYIMKLDPERSLLEQTNMLPYDALWEFPRERIHKVKPLGSGAFGQVFLAQATGIIAFDPRGSTKRKPRRRRSRFGSTSRPYYNDKKVTAVAVKCLKDGATEAEYKDLLSELKILIHIGEHKNIVNLLGACTKGLERDLWIIIEYCEHGNLLEFLRKRRDIFTATWTAPTEHADVTFTTIDLYICALQVARAMEFLASRRCVHRDLAARNVLVGENYVLKVADFGLARDIYKDEHYVKTTAGLLPVKWMAIEALVDRIYTPKSDMVLWGSVVGTFHTW</sequence>
<dbReference type="InterPro" id="IPR011009">
    <property type="entry name" value="Kinase-like_dom_sf"/>
</dbReference>
<evidence type="ECO:0000256" key="11">
    <source>
        <dbReference type="ARBA" id="ARBA00022989"/>
    </source>
</evidence>
<dbReference type="InterPro" id="IPR013106">
    <property type="entry name" value="Ig_V-set"/>
</dbReference>
<evidence type="ECO:0000256" key="9">
    <source>
        <dbReference type="ARBA" id="ARBA00022777"/>
    </source>
</evidence>
<keyword evidence="20" id="KW-0732">Signal</keyword>
<keyword evidence="16" id="KW-0325">Glycoprotein</keyword>
<dbReference type="PROSITE" id="PS50011">
    <property type="entry name" value="PROTEIN_KINASE_DOM"/>
    <property type="match status" value="1"/>
</dbReference>
<dbReference type="InterPro" id="IPR003598">
    <property type="entry name" value="Ig_sub2"/>
</dbReference>
<evidence type="ECO:0000256" key="4">
    <source>
        <dbReference type="ARBA" id="ARBA00022475"/>
    </source>
</evidence>
<dbReference type="InterPro" id="IPR013151">
    <property type="entry name" value="Immunoglobulin_dom"/>
</dbReference>
<dbReference type="InterPro" id="IPR013783">
    <property type="entry name" value="Ig-like_fold"/>
</dbReference>
<keyword evidence="9" id="KW-0418">Kinase</keyword>
<dbReference type="Pfam" id="PF07714">
    <property type="entry name" value="PK_Tyr_Ser-Thr"/>
    <property type="match status" value="1"/>
</dbReference>
<keyword evidence="14" id="KW-1015">Disulfide bond</keyword>
<proteinExistence type="predicted"/>
<dbReference type="Pfam" id="PF13895">
    <property type="entry name" value="Ig_2"/>
    <property type="match status" value="1"/>
</dbReference>
<dbReference type="InterPro" id="IPR020635">
    <property type="entry name" value="Tyr_kinase_cat_dom"/>
</dbReference>
<organism evidence="23 24">
    <name type="scientific">Acropora cervicornis</name>
    <name type="common">Staghorn coral</name>
    <dbReference type="NCBI Taxonomy" id="6130"/>
    <lineage>
        <taxon>Eukaryota</taxon>
        <taxon>Metazoa</taxon>
        <taxon>Cnidaria</taxon>
        <taxon>Anthozoa</taxon>
        <taxon>Hexacorallia</taxon>
        <taxon>Scleractinia</taxon>
        <taxon>Astrocoeniina</taxon>
        <taxon>Acroporidae</taxon>
        <taxon>Acropora</taxon>
    </lineage>
</organism>
<evidence type="ECO:0000256" key="18">
    <source>
        <dbReference type="ARBA" id="ARBA00051243"/>
    </source>
</evidence>
<evidence type="ECO:0000256" key="19">
    <source>
        <dbReference type="SAM" id="Phobius"/>
    </source>
</evidence>
<dbReference type="InterPro" id="IPR008266">
    <property type="entry name" value="Tyr_kinase_AS"/>
</dbReference>
<dbReference type="InterPro" id="IPR003599">
    <property type="entry name" value="Ig_sub"/>
</dbReference>
<evidence type="ECO:0000256" key="8">
    <source>
        <dbReference type="ARBA" id="ARBA00022741"/>
    </source>
</evidence>
<keyword evidence="17" id="KW-0393">Immunoglobulin domain</keyword>
<reference evidence="23" key="2">
    <citation type="journal article" date="2023" name="Science">
        <title>Genomic signatures of disease resistance in endangered staghorn corals.</title>
        <authorList>
            <person name="Vollmer S.V."/>
            <person name="Selwyn J.D."/>
            <person name="Despard B.A."/>
            <person name="Roesel C.L."/>
        </authorList>
    </citation>
    <scope>NUCLEOTIDE SEQUENCE</scope>
    <source>
        <strain evidence="23">K2</strain>
    </source>
</reference>
<feature type="transmembrane region" description="Helical" evidence="19">
    <location>
        <begin position="1153"/>
        <end position="1176"/>
    </location>
</feature>
<evidence type="ECO:0000256" key="3">
    <source>
        <dbReference type="ARBA" id="ARBA00022473"/>
    </source>
</evidence>
<evidence type="ECO:0000259" key="21">
    <source>
        <dbReference type="PROSITE" id="PS50011"/>
    </source>
</evidence>
<dbReference type="PROSITE" id="PS00109">
    <property type="entry name" value="PROTEIN_KINASE_TYR"/>
    <property type="match status" value="1"/>
</dbReference>
<feature type="domain" description="Ig-like" evidence="22">
    <location>
        <begin position="892"/>
        <end position="959"/>
    </location>
</feature>
<dbReference type="InterPro" id="IPR036179">
    <property type="entry name" value="Ig-like_dom_sf"/>
</dbReference>
<evidence type="ECO:0000256" key="16">
    <source>
        <dbReference type="ARBA" id="ARBA00023180"/>
    </source>
</evidence>
<feature type="domain" description="Ig-like" evidence="22">
    <location>
        <begin position="759"/>
        <end position="861"/>
    </location>
</feature>
<evidence type="ECO:0000256" key="14">
    <source>
        <dbReference type="ARBA" id="ARBA00023157"/>
    </source>
</evidence>
<accession>A0AAD9UXH5</accession>
<dbReference type="Gene3D" id="2.60.40.10">
    <property type="entry name" value="Immunoglobulins"/>
    <property type="match status" value="7"/>
</dbReference>
<dbReference type="PANTHER" id="PTHR24416:SF600">
    <property type="entry name" value="PDGF- AND VEGF-RECEPTOR RELATED, ISOFORM J"/>
    <property type="match status" value="1"/>
</dbReference>
<dbReference type="InterPro" id="IPR050122">
    <property type="entry name" value="RTK"/>
</dbReference>
<feature type="domain" description="Ig-like" evidence="22">
    <location>
        <begin position="244"/>
        <end position="319"/>
    </location>
</feature>
<reference evidence="23" key="1">
    <citation type="journal article" date="2023" name="G3 (Bethesda)">
        <title>Whole genome assembly and annotation of the endangered Caribbean coral Acropora cervicornis.</title>
        <authorList>
            <person name="Selwyn J.D."/>
            <person name="Vollmer S.V."/>
        </authorList>
    </citation>
    <scope>NUCLEOTIDE SEQUENCE</scope>
    <source>
        <strain evidence="23">K2</strain>
    </source>
</reference>
<keyword evidence="6" id="KW-0808">Transferase</keyword>
<evidence type="ECO:0000256" key="1">
    <source>
        <dbReference type="ARBA" id="ARBA00004251"/>
    </source>
</evidence>
<dbReference type="PROSITE" id="PS50835">
    <property type="entry name" value="IG_LIKE"/>
    <property type="match status" value="8"/>
</dbReference>
<evidence type="ECO:0000256" key="15">
    <source>
        <dbReference type="ARBA" id="ARBA00023170"/>
    </source>
</evidence>
<comment type="caution">
    <text evidence="23">The sequence shown here is derived from an EMBL/GenBank/DDBJ whole genome shotgun (WGS) entry which is preliminary data.</text>
</comment>
<dbReference type="InterPro" id="IPR007110">
    <property type="entry name" value="Ig-like_dom"/>
</dbReference>
<keyword evidence="3" id="KW-0217">Developmental protein</keyword>
<dbReference type="GO" id="GO:0005886">
    <property type="term" value="C:plasma membrane"/>
    <property type="evidence" value="ECO:0007669"/>
    <property type="project" value="UniProtKB-SubCell"/>
</dbReference>
<dbReference type="SMART" id="SM00219">
    <property type="entry name" value="TyrKc"/>
    <property type="match status" value="1"/>
</dbReference>
<dbReference type="PRINTS" id="PR00109">
    <property type="entry name" value="TYRKINASE"/>
</dbReference>
<keyword evidence="13" id="KW-0829">Tyrosine-protein kinase</keyword>
<dbReference type="GO" id="GO:0043235">
    <property type="term" value="C:receptor complex"/>
    <property type="evidence" value="ECO:0007669"/>
    <property type="project" value="TreeGrafter"/>
</dbReference>
<evidence type="ECO:0000313" key="24">
    <source>
        <dbReference type="Proteomes" id="UP001249851"/>
    </source>
</evidence>
<feature type="domain" description="Protein kinase" evidence="21">
    <location>
        <begin position="1226"/>
        <end position="1471"/>
    </location>
</feature>
<dbReference type="SMART" id="SM00409">
    <property type="entry name" value="IG"/>
    <property type="match status" value="8"/>
</dbReference>
<dbReference type="Gene3D" id="3.30.200.20">
    <property type="entry name" value="Phosphorylase Kinase, domain 1"/>
    <property type="match status" value="1"/>
</dbReference>
<dbReference type="Pfam" id="PF00047">
    <property type="entry name" value="ig"/>
    <property type="match status" value="1"/>
</dbReference>
<keyword evidence="7 19" id="KW-0812">Transmembrane</keyword>
<dbReference type="GO" id="GO:0004714">
    <property type="term" value="F:transmembrane receptor protein tyrosine kinase activity"/>
    <property type="evidence" value="ECO:0007669"/>
    <property type="project" value="UniProtKB-EC"/>
</dbReference>
<evidence type="ECO:0000256" key="20">
    <source>
        <dbReference type="SAM" id="SignalP"/>
    </source>
</evidence>
<dbReference type="CDD" id="cd00096">
    <property type="entry name" value="Ig"/>
    <property type="match status" value="1"/>
</dbReference>
<feature type="domain" description="Ig-like" evidence="22">
    <location>
        <begin position="980"/>
        <end position="1082"/>
    </location>
</feature>
<dbReference type="InterPro" id="IPR001824">
    <property type="entry name" value="Tyr_kinase_rcpt_3_CS"/>
</dbReference>
<feature type="domain" description="Ig-like" evidence="22">
    <location>
        <begin position="631"/>
        <end position="754"/>
    </location>
</feature>
<dbReference type="InterPro" id="IPR001245">
    <property type="entry name" value="Ser-Thr/Tyr_kinase_cat_dom"/>
</dbReference>
<dbReference type="EC" id="2.7.10.1" evidence="2"/>
<dbReference type="SMART" id="SM00408">
    <property type="entry name" value="IGc2"/>
    <property type="match status" value="7"/>
</dbReference>
<evidence type="ECO:0000256" key="5">
    <source>
        <dbReference type="ARBA" id="ARBA00022553"/>
    </source>
</evidence>
<dbReference type="GO" id="GO:0005524">
    <property type="term" value="F:ATP binding"/>
    <property type="evidence" value="ECO:0007669"/>
    <property type="project" value="UniProtKB-KW"/>
</dbReference>
<keyword evidence="5" id="KW-0597">Phosphoprotein</keyword>
<dbReference type="GO" id="GO:0008061">
    <property type="term" value="F:chitin binding"/>
    <property type="evidence" value="ECO:0007669"/>
    <property type="project" value="InterPro"/>
</dbReference>
<evidence type="ECO:0000256" key="13">
    <source>
        <dbReference type="ARBA" id="ARBA00023137"/>
    </source>
</evidence>
<keyword evidence="11 19" id="KW-1133">Transmembrane helix</keyword>
<evidence type="ECO:0000256" key="7">
    <source>
        <dbReference type="ARBA" id="ARBA00022692"/>
    </source>
</evidence>
<dbReference type="Gene3D" id="1.10.510.10">
    <property type="entry name" value="Transferase(Phosphotransferase) domain 1"/>
    <property type="match status" value="1"/>
</dbReference>
<dbReference type="Proteomes" id="UP001249851">
    <property type="component" value="Unassembled WGS sequence"/>
</dbReference>
<dbReference type="Pfam" id="PF07679">
    <property type="entry name" value="I-set"/>
    <property type="match status" value="1"/>
</dbReference>
<dbReference type="InterPro" id="IPR013098">
    <property type="entry name" value="Ig_I-set"/>
</dbReference>
<dbReference type="SUPFAM" id="SSF48726">
    <property type="entry name" value="Immunoglobulin"/>
    <property type="match status" value="8"/>
</dbReference>
<protein>
    <recommendedName>
        <fullName evidence="2">receptor protein-tyrosine kinase</fullName>
        <ecNumber evidence="2">2.7.10.1</ecNumber>
    </recommendedName>
</protein>
<comment type="catalytic activity">
    <reaction evidence="18">
        <text>L-tyrosyl-[protein] + ATP = O-phospho-L-tyrosyl-[protein] + ADP + H(+)</text>
        <dbReference type="Rhea" id="RHEA:10596"/>
        <dbReference type="Rhea" id="RHEA-COMP:10136"/>
        <dbReference type="Rhea" id="RHEA-COMP:20101"/>
        <dbReference type="ChEBI" id="CHEBI:15378"/>
        <dbReference type="ChEBI" id="CHEBI:30616"/>
        <dbReference type="ChEBI" id="CHEBI:46858"/>
        <dbReference type="ChEBI" id="CHEBI:61978"/>
        <dbReference type="ChEBI" id="CHEBI:456216"/>
        <dbReference type="EC" id="2.7.10.1"/>
    </reaction>
</comment>
<dbReference type="FunFam" id="3.30.200.20:FF:000619">
    <property type="entry name" value="macrophage colony-stimulating factor 1 receptor isoform X2"/>
    <property type="match status" value="1"/>
</dbReference>
<dbReference type="InterPro" id="IPR000719">
    <property type="entry name" value="Prot_kinase_dom"/>
</dbReference>
<feature type="domain" description="Ig-like" evidence="22">
    <location>
        <begin position="466"/>
        <end position="625"/>
    </location>
</feature>
<keyword evidence="24" id="KW-1185">Reference proteome</keyword>
<comment type="subcellular location">
    <subcellularLocation>
        <location evidence="1">Cell membrane</location>
        <topology evidence="1">Single-pass type I membrane protein</topology>
    </subcellularLocation>
</comment>
<evidence type="ECO:0000256" key="6">
    <source>
        <dbReference type="ARBA" id="ARBA00022679"/>
    </source>
</evidence>
<keyword evidence="15 23" id="KW-0675">Receptor</keyword>
<feature type="domain" description="Ig-like" evidence="22">
    <location>
        <begin position="329"/>
        <end position="409"/>
    </location>
</feature>
<feature type="chain" id="PRO_5042090464" description="receptor protein-tyrosine kinase" evidence="20">
    <location>
        <begin position="22"/>
        <end position="1471"/>
    </location>
</feature>
<feature type="signal peptide" evidence="20">
    <location>
        <begin position="1"/>
        <end position="21"/>
    </location>
</feature>
<keyword evidence="12 19" id="KW-0472">Membrane</keyword>
<dbReference type="PANTHER" id="PTHR24416">
    <property type="entry name" value="TYROSINE-PROTEIN KINASE RECEPTOR"/>
    <property type="match status" value="1"/>
</dbReference>
<evidence type="ECO:0000259" key="22">
    <source>
        <dbReference type="PROSITE" id="PS50835"/>
    </source>
</evidence>
<evidence type="ECO:0000256" key="17">
    <source>
        <dbReference type="ARBA" id="ARBA00023319"/>
    </source>
</evidence>